<evidence type="ECO:0000256" key="1">
    <source>
        <dbReference type="ARBA" id="ARBA00012417"/>
    </source>
</evidence>
<evidence type="ECO:0000256" key="5">
    <source>
        <dbReference type="ARBA" id="ARBA00022705"/>
    </source>
</evidence>
<feature type="domain" description="DNA polymerase III subunit delta' AAA+ ATPase lid" evidence="9">
    <location>
        <begin position="168"/>
        <end position="206"/>
    </location>
</feature>
<dbReference type="InterPro" id="IPR004622">
    <property type="entry name" value="DNA_pol_HolB"/>
</dbReference>
<evidence type="ECO:0000259" key="9">
    <source>
        <dbReference type="Pfam" id="PF21500"/>
    </source>
</evidence>
<dbReference type="GO" id="GO:0008408">
    <property type="term" value="F:3'-5' exonuclease activity"/>
    <property type="evidence" value="ECO:0007669"/>
    <property type="project" value="InterPro"/>
</dbReference>
<dbReference type="SUPFAM" id="SSF52540">
    <property type="entry name" value="P-loop containing nucleoside triphosphate hydrolases"/>
    <property type="match status" value="1"/>
</dbReference>
<comment type="caution">
    <text evidence="10">The sequence shown here is derived from an EMBL/GenBank/DDBJ whole genome shotgun (WGS) entry which is preliminary data.</text>
</comment>
<dbReference type="GO" id="GO:0006261">
    <property type="term" value="P:DNA-templated DNA replication"/>
    <property type="evidence" value="ECO:0007669"/>
    <property type="project" value="TreeGrafter"/>
</dbReference>
<dbReference type="InterPro" id="IPR008921">
    <property type="entry name" value="DNA_pol3_clamp-load_cplx_C"/>
</dbReference>
<dbReference type="InterPro" id="IPR048731">
    <property type="entry name" value="HolB_lid-gammaproteobact"/>
</dbReference>
<keyword evidence="4 10" id="KW-0548">Nucleotidyltransferase</keyword>
<gene>
    <name evidence="10" type="primary">holB</name>
    <name evidence="10" type="ORF">HMPREF1052_1426</name>
</gene>
<accession>I3DFE3</accession>
<dbReference type="InterPro" id="IPR050238">
    <property type="entry name" value="DNA_Rep/Repair_Clamp_Loader"/>
</dbReference>
<dbReference type="Gene3D" id="1.20.272.10">
    <property type="match status" value="1"/>
</dbReference>
<proteinExistence type="predicted"/>
<name>I3DFE3_9PAST</name>
<dbReference type="InterPro" id="IPR015199">
    <property type="entry name" value="DNA_pol_III_delta_C"/>
</dbReference>
<dbReference type="GO" id="GO:0003887">
    <property type="term" value="F:DNA-directed DNA polymerase activity"/>
    <property type="evidence" value="ECO:0007669"/>
    <property type="project" value="UniProtKB-KW"/>
</dbReference>
<dbReference type="Gene3D" id="3.40.50.300">
    <property type="entry name" value="P-loop containing nucleotide triphosphate hydrolases"/>
    <property type="match status" value="1"/>
</dbReference>
<dbReference type="Pfam" id="PF09115">
    <property type="entry name" value="DNApol3-delta_C"/>
    <property type="match status" value="1"/>
</dbReference>
<evidence type="ECO:0000256" key="3">
    <source>
        <dbReference type="ARBA" id="ARBA00022679"/>
    </source>
</evidence>
<dbReference type="RefSeq" id="WP_005759851.1">
    <property type="nucleotide sequence ID" value="NZ_AJSX01000019.1"/>
</dbReference>
<evidence type="ECO:0000256" key="7">
    <source>
        <dbReference type="ARBA" id="ARBA00049244"/>
    </source>
</evidence>
<comment type="catalytic activity">
    <reaction evidence="7">
        <text>DNA(n) + a 2'-deoxyribonucleoside 5'-triphosphate = DNA(n+1) + diphosphate</text>
        <dbReference type="Rhea" id="RHEA:22508"/>
        <dbReference type="Rhea" id="RHEA-COMP:17339"/>
        <dbReference type="Rhea" id="RHEA-COMP:17340"/>
        <dbReference type="ChEBI" id="CHEBI:33019"/>
        <dbReference type="ChEBI" id="CHEBI:61560"/>
        <dbReference type="ChEBI" id="CHEBI:173112"/>
        <dbReference type="EC" id="2.7.7.7"/>
    </reaction>
</comment>
<dbReference type="EMBL" id="AJSX01000019">
    <property type="protein sequence ID" value="EIJ70436.1"/>
    <property type="molecule type" value="Genomic_DNA"/>
</dbReference>
<feature type="domain" description="DNA polymerase III delta subunit C-terminal" evidence="8">
    <location>
        <begin position="209"/>
        <end position="321"/>
    </location>
</feature>
<evidence type="ECO:0000313" key="11">
    <source>
        <dbReference type="Proteomes" id="UP000006457"/>
    </source>
</evidence>
<dbReference type="InterPro" id="IPR027417">
    <property type="entry name" value="P-loop_NTPase"/>
</dbReference>
<keyword evidence="3 10" id="KW-0808">Transferase</keyword>
<dbReference type="PANTHER" id="PTHR11669:SF8">
    <property type="entry name" value="DNA POLYMERASE III SUBUNIT DELTA"/>
    <property type="match status" value="1"/>
</dbReference>
<dbReference type="EC" id="2.7.7.7" evidence="1"/>
<dbReference type="AlphaFoldDB" id="I3DFE3"/>
<dbReference type="NCBIfam" id="TIGR00678">
    <property type="entry name" value="holB"/>
    <property type="match status" value="1"/>
</dbReference>
<dbReference type="OrthoDB" id="9811073at2"/>
<evidence type="ECO:0000313" key="10">
    <source>
        <dbReference type="EMBL" id="EIJ70436.1"/>
    </source>
</evidence>
<dbReference type="GO" id="GO:0003677">
    <property type="term" value="F:DNA binding"/>
    <property type="evidence" value="ECO:0007669"/>
    <property type="project" value="InterPro"/>
</dbReference>
<dbReference type="PANTHER" id="PTHR11669">
    <property type="entry name" value="REPLICATION FACTOR C / DNA POLYMERASE III GAMMA-TAU SUBUNIT"/>
    <property type="match status" value="1"/>
</dbReference>
<evidence type="ECO:0000256" key="4">
    <source>
        <dbReference type="ARBA" id="ARBA00022695"/>
    </source>
</evidence>
<organism evidence="10 11">
    <name type="scientific">Pasteurella bettyae CCUG 2042</name>
    <dbReference type="NCBI Taxonomy" id="1095749"/>
    <lineage>
        <taxon>Bacteria</taxon>
        <taxon>Pseudomonadati</taxon>
        <taxon>Pseudomonadota</taxon>
        <taxon>Gammaproteobacteria</taxon>
        <taxon>Pasteurellales</taxon>
        <taxon>Pasteurellaceae</taxon>
        <taxon>Pasteurella</taxon>
    </lineage>
</organism>
<evidence type="ECO:0000256" key="2">
    <source>
        <dbReference type="ARBA" id="ARBA00014363"/>
    </source>
</evidence>
<dbReference type="eggNOG" id="COG0470">
    <property type="taxonomic scope" value="Bacteria"/>
</dbReference>
<sequence>MVNLYPWLQSYYDKITTAFSEGYGHHAILFRAEQGLGVQQLVQAVASRIICQSEDSQNKPCDHCHSCHLFQASNHPDVYSLAPIEDKDIGVDQIREINQKVAQHAQQGGNKIVCIEEVNRLTESAANALLKTLEEPRPNTYFLLNADLSASLMATIYSRCQVWIIDTPVEQVAINWLQQQCTAEISDIDTALRMSYGRPLLALTYLTQGLLEKRREFLRAFWLFYIRRSPLELLPLFDKTLTLSQLDWLLAFLSDAIKFKLNIYEGWINQDLAKGVQQFSEQQQVVGLLKAIQIIQKVRWDLMKINGVNQELILLDGLSRLITEVFDPKI</sequence>
<keyword evidence="5" id="KW-0235">DNA replication</keyword>
<evidence type="ECO:0000259" key="8">
    <source>
        <dbReference type="Pfam" id="PF09115"/>
    </source>
</evidence>
<dbReference type="Proteomes" id="UP000006457">
    <property type="component" value="Unassembled WGS sequence"/>
</dbReference>
<evidence type="ECO:0000256" key="6">
    <source>
        <dbReference type="ARBA" id="ARBA00022932"/>
    </source>
</evidence>
<protein>
    <recommendedName>
        <fullName evidence="2">DNA polymerase III subunit delta'</fullName>
        <ecNumber evidence="1">2.7.7.7</ecNumber>
    </recommendedName>
</protein>
<dbReference type="GO" id="GO:0009360">
    <property type="term" value="C:DNA polymerase III complex"/>
    <property type="evidence" value="ECO:0007669"/>
    <property type="project" value="InterPro"/>
</dbReference>
<dbReference type="NCBIfam" id="NF005362">
    <property type="entry name" value="PRK06871.1"/>
    <property type="match status" value="1"/>
</dbReference>
<dbReference type="SUPFAM" id="SSF48019">
    <property type="entry name" value="post-AAA+ oligomerization domain-like"/>
    <property type="match status" value="1"/>
</dbReference>
<keyword evidence="11" id="KW-1185">Reference proteome</keyword>
<reference evidence="10 11" key="1">
    <citation type="submission" date="2012-03" db="EMBL/GenBank/DDBJ databases">
        <authorList>
            <person name="Harkins D.M."/>
            <person name="Madupu R."/>
            <person name="Durkin A.S."/>
            <person name="Torralba M."/>
            <person name="Methe B."/>
            <person name="Sutton G.G."/>
            <person name="Nelson K.E."/>
        </authorList>
    </citation>
    <scope>NUCLEOTIDE SEQUENCE [LARGE SCALE GENOMIC DNA]</scope>
    <source>
        <strain evidence="10 11">CCUG 2042</strain>
    </source>
</reference>
<dbReference type="Pfam" id="PF13177">
    <property type="entry name" value="DNA_pol3_delta2"/>
    <property type="match status" value="1"/>
</dbReference>
<keyword evidence="6" id="KW-0239">DNA-directed DNA polymerase</keyword>
<dbReference type="PATRIC" id="fig|1095749.3.peg.750"/>
<dbReference type="Pfam" id="PF21500">
    <property type="entry name" value="HolB_lid"/>
    <property type="match status" value="1"/>
</dbReference>